<dbReference type="AlphaFoldDB" id="A0A5A7QC36"/>
<evidence type="ECO:0000256" key="9">
    <source>
        <dbReference type="ARBA" id="ARBA00023242"/>
    </source>
</evidence>
<evidence type="ECO:0000256" key="4">
    <source>
        <dbReference type="ARBA" id="ARBA00022723"/>
    </source>
</evidence>
<dbReference type="PROSITE" id="PS01359">
    <property type="entry name" value="ZF_PHD_1"/>
    <property type="match status" value="1"/>
</dbReference>
<evidence type="ECO:0000256" key="10">
    <source>
        <dbReference type="PROSITE-ProRule" id="PRU00228"/>
    </source>
</evidence>
<protein>
    <recommendedName>
        <fullName evidence="2">histone acetyltransferase</fullName>
        <ecNumber evidence="2">2.3.1.48</ecNumber>
    </recommendedName>
</protein>
<dbReference type="GO" id="GO:0005634">
    <property type="term" value="C:nucleus"/>
    <property type="evidence" value="ECO:0007669"/>
    <property type="project" value="UniProtKB-SubCell"/>
</dbReference>
<dbReference type="CDD" id="cd15614">
    <property type="entry name" value="PHD_HAC_like"/>
    <property type="match status" value="1"/>
</dbReference>
<name>A0A5A7QC36_STRAF</name>
<dbReference type="PROSITE" id="PS51727">
    <property type="entry name" value="CBP_P300_HAT"/>
    <property type="match status" value="1"/>
</dbReference>
<keyword evidence="3 15" id="KW-0808">Transferase</keyword>
<dbReference type="GO" id="GO:0008270">
    <property type="term" value="F:zinc ion binding"/>
    <property type="evidence" value="ECO:0007669"/>
    <property type="project" value="UniProtKB-KW"/>
</dbReference>
<dbReference type="GO" id="GO:0004402">
    <property type="term" value="F:histone acetyltransferase activity"/>
    <property type="evidence" value="ECO:0007669"/>
    <property type="project" value="InterPro"/>
</dbReference>
<dbReference type="InterPro" id="IPR000433">
    <property type="entry name" value="Znf_ZZ"/>
</dbReference>
<dbReference type="InterPro" id="IPR011011">
    <property type="entry name" value="Znf_FYVE_PHD"/>
</dbReference>
<evidence type="ECO:0000256" key="1">
    <source>
        <dbReference type="ARBA" id="ARBA00004123"/>
    </source>
</evidence>
<dbReference type="SUPFAM" id="SSF57903">
    <property type="entry name" value="FYVE/PHD zinc finger"/>
    <property type="match status" value="1"/>
</dbReference>
<evidence type="ECO:0000256" key="7">
    <source>
        <dbReference type="ARBA" id="ARBA00023015"/>
    </source>
</evidence>
<evidence type="ECO:0000256" key="3">
    <source>
        <dbReference type="ARBA" id="ARBA00022679"/>
    </source>
</evidence>
<dbReference type="PANTHER" id="PTHR13808:SF53">
    <property type="entry name" value="HISTONE ACETYLTRANSFERASE HAC2"/>
    <property type="match status" value="1"/>
</dbReference>
<evidence type="ECO:0000256" key="6">
    <source>
        <dbReference type="ARBA" id="ARBA00022833"/>
    </source>
</evidence>
<dbReference type="Pfam" id="PF00569">
    <property type="entry name" value="ZZ"/>
    <property type="match status" value="1"/>
</dbReference>
<dbReference type="InterPro" id="IPR013178">
    <property type="entry name" value="Histone_AcTrfase_Rtt109/CBP"/>
</dbReference>
<dbReference type="PROSITE" id="PS50135">
    <property type="entry name" value="ZF_ZZ_2"/>
    <property type="match status" value="1"/>
</dbReference>
<evidence type="ECO:0000256" key="5">
    <source>
        <dbReference type="ARBA" id="ARBA00022771"/>
    </source>
</evidence>
<sequence>MSSRSKLGLTAVNFRVHIGSHKELIFKTLNMCQKAQIVAVMDNRLFGESAYKVQEHFKPNSSRPYNSSYIRRECSFSYNGSSSLLVASDGKTMPSLVDLEKLPQQMSSECHYSVGPYVVGPTVPGNFSRPSATSGYLDLVRNGMLAHNTGAAASLGNNIVEPINSLSNMGFGKPILDQELVSQCRLQALRSKPSNCKPSPPARFGLSVPQMNGPGVGPKNAHNPVLGQRSSKPSQLPTVGHNNSQQQGFCNFQTPEQANPTRNLQKILLSYVKCRLADANMSRQDFLSRLHPIACKGVTCKCENYYVLISHFDKCQNTRCGICGPVRLLCAVERITTGSSGYRKELLLGGVHSRNYGVQEIEPSAKRMKMEDDVQHDDWSLSAVVRQKLKNLVGGLAVVEEDTTKMNKGSSFEGRINAATLNKEIPSSVIEVRESVMSGDCSFDDVSHVEEICWVDKPQEMGCFGTVEVKNDGQSLSFGGASDLSEEWPMDGAENTERIFEGKHDKVEAECGLAKSDCQLGGKLEDLKVSGVSLIDFFLPEQIKEHLHSLNQFADLKGRTGEPSERTVDENTCQLCDMGVRMFAPPPMYCSCCGARIKHGSCYYRPLDDEANVKYSFCTLCLKHSRGGNVSFRGLTFPKAKLEKCKNTDELPEGWVQCDKCEAWQHQICALYNSKQDLEGKSYYICPFCRLFELEAKGHASMPPALGAKDLPRTKLSDHIEQRLFKNLEKERRQRAELLGKPPEEVPGVDDLVVRVVLAVNKQLKVKQQFLDILHDESYPTEFPYKSKVMMLFQKVEGVDVCLFAMYLQEFGSECGHPNKRSVYISYLDSVKYFRPDIKTVDGVALRTFVYHEILIGYLDYCKQRGFNTCYIWACPPIRGEDYILYCHPETQKTPNPHKLLQYKKLLKKGKEEKVVVDYTNFYDHFFVPSEECNSKVTAARLPYFDGDYWSCAIEDMIRIIEKENEEDSAKKLKIHTTKRALRAMGHSDLSVEKTKDILVMQKLGQTILPSKEDFFVVHLQFTCTNCHEPILSGSRWSCNQCSQYHLCDRCLGIEQNSSKPQTHTTIHGEKHKLFQILVDDVASDTEDKDILLDNDFFKDRLSFLKFCQENHYQFDTIRFAKHSSMMIVYHLKTATVQTSMQTAKGCSFCQHGPVSTAEGHCEICSEFSAVTGSTFLGALGELRT</sequence>
<keyword evidence="8" id="KW-0804">Transcription</keyword>
<feature type="domain" description="ZZ-type" evidence="13">
    <location>
        <begin position="1019"/>
        <end position="1082"/>
    </location>
</feature>
<dbReference type="EMBL" id="BKCP01006460">
    <property type="protein sequence ID" value="GER42845.1"/>
    <property type="molecule type" value="Genomic_DNA"/>
</dbReference>
<evidence type="ECO:0000256" key="11">
    <source>
        <dbReference type="SAM" id="MobiDB-lite"/>
    </source>
</evidence>
<keyword evidence="16" id="KW-1185">Reference proteome</keyword>
<reference evidence="16" key="1">
    <citation type="journal article" date="2019" name="Curr. Biol.">
        <title>Genome Sequence of Striga asiatica Provides Insight into the Evolution of Plant Parasitism.</title>
        <authorList>
            <person name="Yoshida S."/>
            <person name="Kim S."/>
            <person name="Wafula E.K."/>
            <person name="Tanskanen J."/>
            <person name="Kim Y.M."/>
            <person name="Honaas L."/>
            <person name="Yang Z."/>
            <person name="Spallek T."/>
            <person name="Conn C.E."/>
            <person name="Ichihashi Y."/>
            <person name="Cheong K."/>
            <person name="Cui S."/>
            <person name="Der J.P."/>
            <person name="Gundlach H."/>
            <person name="Jiao Y."/>
            <person name="Hori C."/>
            <person name="Ishida J.K."/>
            <person name="Kasahara H."/>
            <person name="Kiba T."/>
            <person name="Kim M.S."/>
            <person name="Koo N."/>
            <person name="Laohavisit A."/>
            <person name="Lee Y.H."/>
            <person name="Lumba S."/>
            <person name="McCourt P."/>
            <person name="Mortimer J.C."/>
            <person name="Mutuku J.M."/>
            <person name="Nomura T."/>
            <person name="Sasaki-Sekimoto Y."/>
            <person name="Seto Y."/>
            <person name="Wang Y."/>
            <person name="Wakatake T."/>
            <person name="Sakakibara H."/>
            <person name="Demura T."/>
            <person name="Yamaguchi S."/>
            <person name="Yoneyama K."/>
            <person name="Manabe R.I."/>
            <person name="Nelson D.C."/>
            <person name="Schulman A.H."/>
            <person name="Timko M.P."/>
            <person name="dePamphilis C.W."/>
            <person name="Choi D."/>
            <person name="Shirasu K."/>
        </authorList>
    </citation>
    <scope>NUCLEOTIDE SEQUENCE [LARGE SCALE GENOMIC DNA]</scope>
    <source>
        <strain evidence="16">cv. UVA1</strain>
    </source>
</reference>
<feature type="region of interest" description="Disordered" evidence="11">
    <location>
        <begin position="209"/>
        <end position="244"/>
    </location>
</feature>
<dbReference type="OrthoDB" id="899at2759"/>
<dbReference type="InterPro" id="IPR031162">
    <property type="entry name" value="CBP_P300_HAT"/>
</dbReference>
<dbReference type="SMART" id="SM00291">
    <property type="entry name" value="ZnF_ZZ"/>
    <property type="match status" value="1"/>
</dbReference>
<feature type="domain" description="PHD-type" evidence="12">
    <location>
        <begin position="615"/>
        <end position="692"/>
    </location>
</feature>
<evidence type="ECO:0000313" key="16">
    <source>
        <dbReference type="Proteomes" id="UP000325081"/>
    </source>
</evidence>
<dbReference type="PANTHER" id="PTHR13808">
    <property type="entry name" value="CBP/P300-RELATED"/>
    <property type="match status" value="1"/>
</dbReference>
<dbReference type="GO" id="GO:0045944">
    <property type="term" value="P:positive regulation of transcription by RNA polymerase II"/>
    <property type="evidence" value="ECO:0007669"/>
    <property type="project" value="TreeGrafter"/>
</dbReference>
<dbReference type="EC" id="2.3.1.48" evidence="2"/>
<dbReference type="InterPro" id="IPR043145">
    <property type="entry name" value="Znf_ZZ_sf"/>
</dbReference>
<evidence type="ECO:0000259" key="13">
    <source>
        <dbReference type="PROSITE" id="PS50135"/>
    </source>
</evidence>
<dbReference type="Pfam" id="PF00628">
    <property type="entry name" value="PHD"/>
    <property type="match status" value="1"/>
</dbReference>
<organism evidence="15 16">
    <name type="scientific">Striga asiatica</name>
    <name type="common">Asiatic witchweed</name>
    <name type="synonym">Buchnera asiatica</name>
    <dbReference type="NCBI Taxonomy" id="4170"/>
    <lineage>
        <taxon>Eukaryota</taxon>
        <taxon>Viridiplantae</taxon>
        <taxon>Streptophyta</taxon>
        <taxon>Embryophyta</taxon>
        <taxon>Tracheophyta</taxon>
        <taxon>Spermatophyta</taxon>
        <taxon>Magnoliopsida</taxon>
        <taxon>eudicotyledons</taxon>
        <taxon>Gunneridae</taxon>
        <taxon>Pentapetalae</taxon>
        <taxon>asterids</taxon>
        <taxon>lamiids</taxon>
        <taxon>Lamiales</taxon>
        <taxon>Orobanchaceae</taxon>
        <taxon>Buchnereae</taxon>
        <taxon>Striga</taxon>
    </lineage>
</organism>
<evidence type="ECO:0000256" key="8">
    <source>
        <dbReference type="ARBA" id="ARBA00023163"/>
    </source>
</evidence>
<dbReference type="Proteomes" id="UP000325081">
    <property type="component" value="Unassembled WGS sequence"/>
</dbReference>
<accession>A0A5A7QC36</accession>
<dbReference type="InterPro" id="IPR019786">
    <property type="entry name" value="Zinc_finger_PHD-type_CS"/>
</dbReference>
<dbReference type="SMART" id="SM01250">
    <property type="entry name" value="KAT11"/>
    <property type="match status" value="1"/>
</dbReference>
<evidence type="ECO:0000259" key="12">
    <source>
        <dbReference type="PROSITE" id="PS50016"/>
    </source>
</evidence>
<proteinExistence type="predicted"/>
<evidence type="ECO:0000259" key="14">
    <source>
        <dbReference type="PROSITE" id="PS51727"/>
    </source>
</evidence>
<comment type="caution">
    <text evidence="15">The sequence shown here is derived from an EMBL/GenBank/DDBJ whole genome shotgun (WGS) entry which is preliminary data.</text>
</comment>
<dbReference type="InterPro" id="IPR013083">
    <property type="entry name" value="Znf_RING/FYVE/PHD"/>
</dbReference>
<dbReference type="GO" id="GO:0005667">
    <property type="term" value="C:transcription regulator complex"/>
    <property type="evidence" value="ECO:0007669"/>
    <property type="project" value="TreeGrafter"/>
</dbReference>
<dbReference type="GO" id="GO:0003713">
    <property type="term" value="F:transcription coactivator activity"/>
    <property type="evidence" value="ECO:0007669"/>
    <property type="project" value="TreeGrafter"/>
</dbReference>
<dbReference type="GO" id="GO:0000123">
    <property type="term" value="C:histone acetyltransferase complex"/>
    <property type="evidence" value="ECO:0007669"/>
    <property type="project" value="TreeGrafter"/>
</dbReference>
<keyword evidence="7" id="KW-0805">Transcription regulation</keyword>
<evidence type="ECO:0000313" key="15">
    <source>
        <dbReference type="EMBL" id="GER42845.1"/>
    </source>
</evidence>
<keyword evidence="6" id="KW-0862">Zinc</keyword>
<feature type="domain" description="CBP/p300-type HAT" evidence="14">
    <location>
        <begin position="705"/>
        <end position="1137"/>
    </location>
</feature>
<keyword evidence="5 10" id="KW-0863">Zinc-finger</keyword>
<evidence type="ECO:0000256" key="2">
    <source>
        <dbReference type="ARBA" id="ARBA00013184"/>
    </source>
</evidence>
<dbReference type="SMART" id="SM00249">
    <property type="entry name" value="PHD"/>
    <property type="match status" value="2"/>
</dbReference>
<gene>
    <name evidence="15" type="ORF">STAS_19654</name>
</gene>
<dbReference type="Pfam" id="PF08214">
    <property type="entry name" value="HAT_KAT11"/>
    <property type="match status" value="1"/>
</dbReference>
<comment type="subcellular location">
    <subcellularLocation>
        <location evidence="1">Nucleus</location>
    </subcellularLocation>
</comment>
<feature type="compositionally biased region" description="Polar residues" evidence="11">
    <location>
        <begin position="228"/>
        <end position="244"/>
    </location>
</feature>
<dbReference type="Gene3D" id="3.30.60.90">
    <property type="match status" value="1"/>
</dbReference>
<keyword evidence="9" id="KW-0539">Nucleus</keyword>
<dbReference type="PROSITE" id="PS50016">
    <property type="entry name" value="ZF_PHD_2"/>
    <property type="match status" value="1"/>
</dbReference>
<dbReference type="InterPro" id="IPR001965">
    <property type="entry name" value="Znf_PHD"/>
</dbReference>
<dbReference type="GO" id="GO:0031490">
    <property type="term" value="F:chromatin DNA binding"/>
    <property type="evidence" value="ECO:0007669"/>
    <property type="project" value="TreeGrafter"/>
</dbReference>
<dbReference type="SUPFAM" id="SSF57850">
    <property type="entry name" value="RING/U-box"/>
    <property type="match status" value="1"/>
</dbReference>
<keyword evidence="4" id="KW-0479">Metal-binding</keyword>
<dbReference type="InterPro" id="IPR019787">
    <property type="entry name" value="Znf_PHD-finger"/>
</dbReference>
<dbReference type="Gene3D" id="3.30.40.10">
    <property type="entry name" value="Zinc/RING finger domain, C3HC4 (zinc finger)"/>
    <property type="match status" value="1"/>
</dbReference>